<feature type="domain" description="Peptidase M16 N-terminal" evidence="2">
    <location>
        <begin position="25"/>
        <end position="164"/>
    </location>
</feature>
<accession>A0ABT3M7A6</accession>
<dbReference type="EMBL" id="JAMQPR010000001">
    <property type="protein sequence ID" value="MCW7504269.1"/>
    <property type="molecule type" value="Genomic_DNA"/>
</dbReference>
<sequence>MAPVIECKRTVLPNGLTVLFQPMKHASSMGVGVFLKQGSLAETNSEHGYFHFLEHMLFKDTETRTSKEIAESIERVGGILNGSTGREYTQYYVVAIKNQAELAFEILSDMLFRPLFRKEDIQTEKGVIMEEMRSYEDAPDDFVYDYYFRNIFGKSPYGRDIIGTKKSVTGVTEKSIRTFFEKHYFPKNMVISVSGNFTWEKVLDLTNKYFSFENPKGKNPTELIIPAPRKSYSKHLERRKIEQFHIMLGVNGKKRDYRTVTVSGLISTILGGGMASRLFQNIREKEGLCYSIYSFPSYYKTTGLFSISSATSKEKAARCVELILKELETITKHGFTKSELADAKSNQMGSIAIGYELPENRMNNIGLQEIYYGTYFSLEDRMKAIKSVTLDEINLAAKEMFGLDKVHLSCVGDMTETQFAKIPVQFGGSV</sequence>
<dbReference type="InterPro" id="IPR007863">
    <property type="entry name" value="Peptidase_M16_C"/>
</dbReference>
<dbReference type="PANTHER" id="PTHR11851">
    <property type="entry name" value="METALLOPROTEASE"/>
    <property type="match status" value="1"/>
</dbReference>
<evidence type="ECO:0000313" key="4">
    <source>
        <dbReference type="EMBL" id="MCW7504269.1"/>
    </source>
</evidence>
<dbReference type="InterPro" id="IPR050361">
    <property type="entry name" value="MPP/UQCRC_Complex"/>
</dbReference>
<evidence type="ECO:0000259" key="3">
    <source>
        <dbReference type="Pfam" id="PF05193"/>
    </source>
</evidence>
<organism evidence="4 5">
    <name type="scientific">Leptospira paudalimensis</name>
    <dbReference type="NCBI Taxonomy" id="2950024"/>
    <lineage>
        <taxon>Bacteria</taxon>
        <taxon>Pseudomonadati</taxon>
        <taxon>Spirochaetota</taxon>
        <taxon>Spirochaetia</taxon>
        <taxon>Leptospirales</taxon>
        <taxon>Leptospiraceae</taxon>
        <taxon>Leptospira</taxon>
    </lineage>
</organism>
<proteinExistence type="inferred from homology"/>
<evidence type="ECO:0000313" key="5">
    <source>
        <dbReference type="Proteomes" id="UP001208794"/>
    </source>
</evidence>
<dbReference type="InterPro" id="IPR011765">
    <property type="entry name" value="Pept_M16_N"/>
</dbReference>
<protein>
    <submittedName>
        <fullName evidence="4">Insulinase family protein</fullName>
    </submittedName>
</protein>
<dbReference type="PANTHER" id="PTHR11851:SF49">
    <property type="entry name" value="MITOCHONDRIAL-PROCESSING PEPTIDASE SUBUNIT ALPHA"/>
    <property type="match status" value="1"/>
</dbReference>
<dbReference type="SUPFAM" id="SSF63411">
    <property type="entry name" value="LuxS/MPP-like metallohydrolase"/>
    <property type="match status" value="2"/>
</dbReference>
<gene>
    <name evidence="4" type="ORF">ND855_09045</name>
</gene>
<reference evidence="4 5" key="1">
    <citation type="submission" date="2022-06" db="EMBL/GenBank/DDBJ databases">
        <title>Leptospira isolates from biofilms formed at urban environments.</title>
        <authorList>
            <person name="Ribeiro P.S."/>
            <person name="Sousa T."/>
            <person name="Carvalho N."/>
            <person name="Aburjaile F."/>
            <person name="Neves F."/>
            <person name="Oliveira D."/>
            <person name="Blanco L."/>
            <person name="Lima J."/>
            <person name="Costa F."/>
            <person name="Brenig B."/>
            <person name="Soares S."/>
            <person name="Ramos R."/>
            <person name="Goes-Neto A."/>
            <person name="Matiuzzi M."/>
            <person name="Azevedo V."/>
            <person name="Ristow P."/>
        </authorList>
    </citation>
    <scope>NUCLEOTIDE SEQUENCE [LARGE SCALE GENOMIC DNA]</scope>
    <source>
        <strain evidence="4 5">VSF14</strain>
    </source>
</reference>
<comment type="caution">
    <text evidence="4">The sequence shown here is derived from an EMBL/GenBank/DDBJ whole genome shotgun (WGS) entry which is preliminary data.</text>
</comment>
<keyword evidence="5" id="KW-1185">Reference proteome</keyword>
<name>A0ABT3M7A6_9LEPT</name>
<dbReference type="Proteomes" id="UP001208794">
    <property type="component" value="Unassembled WGS sequence"/>
</dbReference>
<dbReference type="Gene3D" id="3.30.830.10">
    <property type="entry name" value="Metalloenzyme, LuxS/M16 peptidase-like"/>
    <property type="match status" value="2"/>
</dbReference>
<dbReference type="Pfam" id="PF05193">
    <property type="entry name" value="Peptidase_M16_C"/>
    <property type="match status" value="1"/>
</dbReference>
<dbReference type="Pfam" id="PF00675">
    <property type="entry name" value="Peptidase_M16"/>
    <property type="match status" value="1"/>
</dbReference>
<dbReference type="InterPro" id="IPR011249">
    <property type="entry name" value="Metalloenz_LuxS/M16"/>
</dbReference>
<dbReference type="RefSeq" id="WP_265358068.1">
    <property type="nucleotide sequence ID" value="NZ_JAMQPR010000001.1"/>
</dbReference>
<comment type="similarity">
    <text evidence="1">Belongs to the peptidase M16 family.</text>
</comment>
<feature type="domain" description="Peptidase M16 C-terminal" evidence="3">
    <location>
        <begin position="171"/>
        <end position="346"/>
    </location>
</feature>
<evidence type="ECO:0000256" key="1">
    <source>
        <dbReference type="ARBA" id="ARBA00007261"/>
    </source>
</evidence>
<evidence type="ECO:0000259" key="2">
    <source>
        <dbReference type="Pfam" id="PF00675"/>
    </source>
</evidence>